<feature type="domain" description="T-SNARE coiled-coil homology" evidence="8">
    <location>
        <begin position="612"/>
        <end position="674"/>
    </location>
</feature>
<dbReference type="Gene3D" id="6.10.340.10">
    <property type="match status" value="1"/>
</dbReference>
<dbReference type="Pfam" id="PF00015">
    <property type="entry name" value="MCPsignal"/>
    <property type="match status" value="1"/>
</dbReference>
<protein>
    <recommendedName>
        <fullName evidence="12">Methyl-accepting chemotaxis protein</fullName>
    </recommendedName>
</protein>
<name>A0ABQ5URI5_9HYPH</name>
<evidence type="ECO:0000259" key="7">
    <source>
        <dbReference type="PROSITE" id="PS50111"/>
    </source>
</evidence>
<dbReference type="Pfam" id="PF00672">
    <property type="entry name" value="HAMP"/>
    <property type="match status" value="1"/>
</dbReference>
<dbReference type="InterPro" id="IPR003660">
    <property type="entry name" value="HAMP_dom"/>
</dbReference>
<evidence type="ECO:0000256" key="5">
    <source>
        <dbReference type="PROSITE-ProRule" id="PRU00284"/>
    </source>
</evidence>
<feature type="domain" description="HAMP" evidence="9">
    <location>
        <begin position="367"/>
        <end position="420"/>
    </location>
</feature>
<evidence type="ECO:0000256" key="1">
    <source>
        <dbReference type="ARBA" id="ARBA00004429"/>
    </source>
</evidence>
<keyword evidence="2" id="KW-1003">Cell membrane</keyword>
<dbReference type="InterPro" id="IPR004090">
    <property type="entry name" value="Chemotax_Me-accpt_rcpt"/>
</dbReference>
<dbReference type="InterPro" id="IPR000727">
    <property type="entry name" value="T_SNARE_dom"/>
</dbReference>
<reference evidence="10" key="2">
    <citation type="submission" date="2023-01" db="EMBL/GenBank/DDBJ databases">
        <title>Draft genome sequence of Maritalea porphyrae strain NBRC 107169.</title>
        <authorList>
            <person name="Sun Q."/>
            <person name="Mori K."/>
        </authorList>
    </citation>
    <scope>NUCLEOTIDE SEQUENCE</scope>
    <source>
        <strain evidence="10">NBRC 107169</strain>
    </source>
</reference>
<comment type="similarity">
    <text evidence="4">Belongs to the methyl-accepting chemotaxis (MCP) protein family.</text>
</comment>
<dbReference type="RefSeq" id="WP_284362806.1">
    <property type="nucleotide sequence ID" value="NZ_BSNI01000002.1"/>
</dbReference>
<dbReference type="SUPFAM" id="SSF58104">
    <property type="entry name" value="Methyl-accepting chemotaxis protein (MCP) signaling domain"/>
    <property type="match status" value="1"/>
</dbReference>
<keyword evidence="2" id="KW-0997">Cell inner membrane</keyword>
<dbReference type="SMART" id="SM00283">
    <property type="entry name" value="MA"/>
    <property type="match status" value="1"/>
</dbReference>
<keyword evidence="3 5" id="KW-0807">Transducer</keyword>
<dbReference type="InterPro" id="IPR004089">
    <property type="entry name" value="MCPsignal_dom"/>
</dbReference>
<feature type="transmembrane region" description="Helical" evidence="6">
    <location>
        <begin position="346"/>
        <end position="366"/>
    </location>
</feature>
<sequence>MFKLPALKIAYRLPLALTGSALAIGIGLGVASFIISSNTVSQMTRTKLETIVESREVALKNYFEGVKSDLFIEAQNPVAINGIQDFSIAWSQIQGNPEQVLQNAYINDNPYPLGERHLLQGAQTGEWYDKIHTKYHPYFTALLEQMGYYDIFLFDNNGQLLYTVAKENDFATNFAPNGGRWAASDLGKAFQAASLMQPGEFKFLDIFPYPPSNDAPASFISTPVFDKGERIGVLAYQIPVDQFTKIMHDKTGLGKTGETFIVGADHSFRNDSVFTDQNDILSTKLDYAAIDDALAGKYGYTVTDTYRGEELNLLSVPFEFAGVNWAVVAVQGVSESNAPVDQLRNLLIAIGSVILGVIMIAGFLFARTITRPIANLSSTMADLAEGNLDVDVEGTEGQDELGDMARAVDVFKENAIARRRLEEESEQEANARLARQSKVETLISQFRGSVGEALETVSRNTSQMTETANVLTGIATDTSGQANEVASASKEASANVKAVAAAAEELAASIEEISRQVSKTNSIVNTAAEAAQSTNGKVTRLADAAQRIGDVVALIQDIAEQTNLLALNTSIEAARAGEMGKGFAVVATEVKSLANQTASATEEIANQITEIQDSTKEAVNAIEQIAETMAEVTSYTTSIASAVEEQGAATAEISQSVTQAATGTEQVAGSINLVTTSAGETNQSANQVLVASEDMAKQAQTLQSTVDTFLSEVAAA</sequence>
<keyword evidence="6" id="KW-1133">Transmembrane helix</keyword>
<evidence type="ECO:0000313" key="11">
    <source>
        <dbReference type="Proteomes" id="UP001161405"/>
    </source>
</evidence>
<keyword evidence="6" id="KW-0812">Transmembrane</keyword>
<dbReference type="PROSITE" id="PS50885">
    <property type="entry name" value="HAMP"/>
    <property type="match status" value="1"/>
</dbReference>
<dbReference type="Gene3D" id="1.10.287.950">
    <property type="entry name" value="Methyl-accepting chemotaxis protein"/>
    <property type="match status" value="1"/>
</dbReference>
<dbReference type="EMBL" id="BSNI01000002">
    <property type="protein sequence ID" value="GLQ16986.1"/>
    <property type="molecule type" value="Genomic_DNA"/>
</dbReference>
<gene>
    <name evidence="10" type="ORF">GCM10007879_12350</name>
</gene>
<evidence type="ECO:0000256" key="2">
    <source>
        <dbReference type="ARBA" id="ARBA00022519"/>
    </source>
</evidence>
<evidence type="ECO:0000259" key="9">
    <source>
        <dbReference type="PROSITE" id="PS50885"/>
    </source>
</evidence>
<dbReference type="PANTHER" id="PTHR32089:SF112">
    <property type="entry name" value="LYSOZYME-LIKE PROTEIN-RELATED"/>
    <property type="match status" value="1"/>
</dbReference>
<evidence type="ECO:0008006" key="12">
    <source>
        <dbReference type="Google" id="ProtNLM"/>
    </source>
</evidence>
<comment type="caution">
    <text evidence="10">The sequence shown here is derived from an EMBL/GenBank/DDBJ whole genome shotgun (WGS) entry which is preliminary data.</text>
</comment>
<dbReference type="Proteomes" id="UP001161405">
    <property type="component" value="Unassembled WGS sequence"/>
</dbReference>
<proteinExistence type="inferred from homology"/>
<evidence type="ECO:0000256" key="6">
    <source>
        <dbReference type="SAM" id="Phobius"/>
    </source>
</evidence>
<dbReference type="PROSITE" id="PS50192">
    <property type="entry name" value="T_SNARE"/>
    <property type="match status" value="1"/>
</dbReference>
<evidence type="ECO:0000313" key="10">
    <source>
        <dbReference type="EMBL" id="GLQ16986.1"/>
    </source>
</evidence>
<dbReference type="PRINTS" id="PR00260">
    <property type="entry name" value="CHEMTRNSDUCR"/>
</dbReference>
<dbReference type="Gene3D" id="3.30.450.20">
    <property type="entry name" value="PAS domain"/>
    <property type="match status" value="1"/>
</dbReference>
<dbReference type="CDD" id="cd06225">
    <property type="entry name" value="HAMP"/>
    <property type="match status" value="1"/>
</dbReference>
<dbReference type="PROSITE" id="PS50111">
    <property type="entry name" value="CHEMOTAXIS_TRANSDUC_2"/>
    <property type="match status" value="1"/>
</dbReference>
<keyword evidence="6" id="KW-0472">Membrane</keyword>
<organism evidence="10 11">
    <name type="scientific">Maritalea porphyrae</name>
    <dbReference type="NCBI Taxonomy" id="880732"/>
    <lineage>
        <taxon>Bacteria</taxon>
        <taxon>Pseudomonadati</taxon>
        <taxon>Pseudomonadota</taxon>
        <taxon>Alphaproteobacteria</taxon>
        <taxon>Hyphomicrobiales</taxon>
        <taxon>Devosiaceae</taxon>
        <taxon>Maritalea</taxon>
    </lineage>
</organism>
<evidence type="ECO:0000256" key="4">
    <source>
        <dbReference type="ARBA" id="ARBA00029447"/>
    </source>
</evidence>
<feature type="domain" description="Methyl-accepting transducer" evidence="7">
    <location>
        <begin position="453"/>
        <end position="682"/>
    </location>
</feature>
<reference evidence="10" key="1">
    <citation type="journal article" date="2014" name="Int. J. Syst. Evol. Microbiol.">
        <title>Complete genome of a new Firmicutes species belonging to the dominant human colonic microbiota ('Ruminococcus bicirculans') reveals two chromosomes and a selective capacity to utilize plant glucans.</title>
        <authorList>
            <consortium name="NISC Comparative Sequencing Program"/>
            <person name="Wegmann U."/>
            <person name="Louis P."/>
            <person name="Goesmann A."/>
            <person name="Henrissat B."/>
            <person name="Duncan S.H."/>
            <person name="Flint H.J."/>
        </authorList>
    </citation>
    <scope>NUCLEOTIDE SEQUENCE</scope>
    <source>
        <strain evidence="10">NBRC 107169</strain>
    </source>
</reference>
<evidence type="ECO:0000259" key="8">
    <source>
        <dbReference type="PROSITE" id="PS50192"/>
    </source>
</evidence>
<comment type="subcellular location">
    <subcellularLocation>
        <location evidence="1">Cell inner membrane</location>
        <topology evidence="1">Multi-pass membrane protein</topology>
    </subcellularLocation>
</comment>
<accession>A0ABQ5URI5</accession>
<keyword evidence="11" id="KW-1185">Reference proteome</keyword>
<dbReference type="SMART" id="SM00304">
    <property type="entry name" value="HAMP"/>
    <property type="match status" value="1"/>
</dbReference>
<evidence type="ECO:0000256" key="3">
    <source>
        <dbReference type="ARBA" id="ARBA00023224"/>
    </source>
</evidence>
<dbReference type="PANTHER" id="PTHR32089">
    <property type="entry name" value="METHYL-ACCEPTING CHEMOTAXIS PROTEIN MCPB"/>
    <property type="match status" value="1"/>
</dbReference>